<dbReference type="Gene3D" id="1.20.1050.10">
    <property type="match status" value="1"/>
</dbReference>
<dbReference type="Proteomes" id="UP000184267">
    <property type="component" value="Unassembled WGS sequence"/>
</dbReference>
<dbReference type="PANTHER" id="PTHR43968">
    <property type="match status" value="1"/>
</dbReference>
<dbReference type="OMA" id="PYHTEWV"/>
<dbReference type="InterPro" id="IPR036282">
    <property type="entry name" value="Glutathione-S-Trfase_C_sf"/>
</dbReference>
<evidence type="ECO:0000259" key="1">
    <source>
        <dbReference type="PROSITE" id="PS50404"/>
    </source>
</evidence>
<proteinExistence type="predicted"/>
<comment type="caution">
    <text evidence="2">The sequence shown here is derived from an EMBL/GenBank/DDBJ whole genome shotgun (WGS) entry which is preliminary data.</text>
</comment>
<dbReference type="InterPro" id="IPR004045">
    <property type="entry name" value="Glutathione_S-Trfase_N"/>
</dbReference>
<reference evidence="2 3" key="1">
    <citation type="submission" date="2016-10" db="EMBL/GenBank/DDBJ databases">
        <title>Genome sequence of the basidiomycete white-rot fungus Trametes pubescens.</title>
        <authorList>
            <person name="Makela M.R."/>
            <person name="Granchi Z."/>
            <person name="Peng M."/>
            <person name="De Vries R.P."/>
            <person name="Grigoriev I."/>
            <person name="Riley R."/>
            <person name="Hilden K."/>
        </authorList>
    </citation>
    <scope>NUCLEOTIDE SEQUENCE [LARGE SCALE GENOMIC DNA]</scope>
    <source>
        <strain evidence="2 3">FBCC735</strain>
    </source>
</reference>
<dbReference type="PANTHER" id="PTHR43968:SF6">
    <property type="entry name" value="GLUTATHIONE S-TRANSFERASE OMEGA"/>
    <property type="match status" value="1"/>
</dbReference>
<dbReference type="STRING" id="154538.A0A1M2V6R2"/>
<dbReference type="OrthoDB" id="4951845at2759"/>
<keyword evidence="3" id="KW-1185">Reference proteome</keyword>
<evidence type="ECO:0000313" key="3">
    <source>
        <dbReference type="Proteomes" id="UP000184267"/>
    </source>
</evidence>
<accession>A0A1M2V6R2</accession>
<dbReference type="Gene3D" id="3.40.30.10">
    <property type="entry name" value="Glutaredoxin"/>
    <property type="match status" value="1"/>
</dbReference>
<dbReference type="SUPFAM" id="SSF47616">
    <property type="entry name" value="GST C-terminal domain-like"/>
    <property type="match status" value="1"/>
</dbReference>
<dbReference type="InterPro" id="IPR036249">
    <property type="entry name" value="Thioredoxin-like_sf"/>
</dbReference>
<protein>
    <recommendedName>
        <fullName evidence="1">GST N-terminal domain-containing protein</fullName>
    </recommendedName>
</protein>
<dbReference type="SUPFAM" id="SSF52833">
    <property type="entry name" value="Thioredoxin-like"/>
    <property type="match status" value="1"/>
</dbReference>
<dbReference type="Pfam" id="PF13409">
    <property type="entry name" value="GST_N_2"/>
    <property type="match status" value="1"/>
</dbReference>
<organism evidence="2 3">
    <name type="scientific">Trametes pubescens</name>
    <name type="common">White-rot fungus</name>
    <dbReference type="NCBI Taxonomy" id="154538"/>
    <lineage>
        <taxon>Eukaryota</taxon>
        <taxon>Fungi</taxon>
        <taxon>Dikarya</taxon>
        <taxon>Basidiomycota</taxon>
        <taxon>Agaricomycotina</taxon>
        <taxon>Agaricomycetes</taxon>
        <taxon>Polyporales</taxon>
        <taxon>Polyporaceae</taxon>
        <taxon>Trametes</taxon>
    </lineage>
</organism>
<evidence type="ECO:0000313" key="2">
    <source>
        <dbReference type="EMBL" id="OJT03273.1"/>
    </source>
</evidence>
<dbReference type="InterPro" id="IPR050983">
    <property type="entry name" value="GST_Omega/HSP26"/>
</dbReference>
<dbReference type="EMBL" id="MNAD01001620">
    <property type="protein sequence ID" value="OJT03273.1"/>
    <property type="molecule type" value="Genomic_DNA"/>
</dbReference>
<dbReference type="InterPro" id="IPR054416">
    <property type="entry name" value="GST_UstS-like_C"/>
</dbReference>
<gene>
    <name evidence="2" type="ORF">TRAPUB_6140</name>
</gene>
<feature type="domain" description="GST N-terminal" evidence="1">
    <location>
        <begin position="11"/>
        <end position="102"/>
    </location>
</feature>
<dbReference type="Pfam" id="PF22041">
    <property type="entry name" value="GST_C_7"/>
    <property type="match status" value="1"/>
</dbReference>
<dbReference type="GO" id="GO:0005737">
    <property type="term" value="C:cytoplasm"/>
    <property type="evidence" value="ECO:0007669"/>
    <property type="project" value="TreeGrafter"/>
</dbReference>
<dbReference type="AlphaFoldDB" id="A0A1M2V6R2"/>
<sequence length="261" mass="29412">MLVPIIFYDIPSKDLAPKAWSPNTWKTRYTLNVKGIPYKTIWVEYPDIEAVMRKIGAHPTSRRPDGSPLYTLPAIYDPNTETVLAESAAIARYLDKTYPDTPRLIPAGTEALHAAFHYAIHSVVDGDRRPLFVPAVPVHLSPRSEAYFHTTREVLFGGPLREVAPPGSAKREKHWVGLRKAFGTVAKWLQADGIDKPFFLGDNIGFADITFASFLVSTRIVFGQESEEWKDIMTWDNGRWARYMDAFAEYEGVDVGQDVVL</sequence>
<name>A0A1M2V6R2_TRAPU</name>
<dbReference type="PROSITE" id="PS50404">
    <property type="entry name" value="GST_NTER"/>
    <property type="match status" value="1"/>
</dbReference>